<dbReference type="AlphaFoldDB" id="A0A2U1J896"/>
<feature type="region of interest" description="Disordered" evidence="2">
    <location>
        <begin position="475"/>
        <end position="499"/>
    </location>
</feature>
<feature type="coiled-coil region" evidence="1">
    <location>
        <begin position="113"/>
        <end position="187"/>
    </location>
</feature>
<protein>
    <submittedName>
        <fullName evidence="3">Uncharacterized protein</fullName>
    </submittedName>
</protein>
<organism evidence="3 4">
    <name type="scientific">Smittium angustum</name>
    <dbReference type="NCBI Taxonomy" id="133377"/>
    <lineage>
        <taxon>Eukaryota</taxon>
        <taxon>Fungi</taxon>
        <taxon>Fungi incertae sedis</taxon>
        <taxon>Zoopagomycota</taxon>
        <taxon>Kickxellomycotina</taxon>
        <taxon>Harpellomycetes</taxon>
        <taxon>Harpellales</taxon>
        <taxon>Legeriomycetaceae</taxon>
        <taxon>Smittium</taxon>
    </lineage>
</organism>
<comment type="caution">
    <text evidence="3">The sequence shown here is derived from an EMBL/GenBank/DDBJ whole genome shotgun (WGS) entry which is preliminary data.</text>
</comment>
<dbReference type="EMBL" id="MBFU01000206">
    <property type="protein sequence ID" value="PWA01193.1"/>
    <property type="molecule type" value="Genomic_DNA"/>
</dbReference>
<name>A0A2U1J896_SMIAN</name>
<sequence length="628" mass="71839">MNFINNKNLTSSSENQTSHSFNEIASSSENTFLSDSLFPKHPVFRSRTSPLSPKTKKTSKRNVIEVELNCPSDTDYEITESRTKTNKDENIPFYSSSKYNSLCRKINLLNGQLHEAHNSSVSLESEKSELQKQVFKLSAEIRKLKKLHKDELLYTIREKSHEVTKLQESLESQIRGLNRLNRILKSKNNLLTNILTEIFNESNLSRNNESGGINPNLLLILDKIPYYLKPEQHTTKNQTISKNPLSKPSKILKKSTIYNKNNIEQQNPLFQPAFKKKRKGSISHSINDLSLSDESPTKSKSTFKTNPRSSKELPIKDKLVSDPTMLLLTKTLVNSSTTKNKLIEKHKILHFSPDLWSTSTNTNLKTRKASSDSMDVPNNFGVPLNKINLDKRKSYDFALNNLFQQEQSDGINNEISNNDTVFSDDSNSRNISTIPKTKEPSEISVDYDHQIISKNTKQNTFDSQSLNQIKTNNQSLECQSPTPSTENIKTHIDSGFSPPVPIKADTKRDIKKQELKGNSLKKKKINMELRKLYSRNRIPSVVQPPETMDAIFNLENTPKENTDLYTNTLELGGNNSSKAEYNLSEKTFNKTRKDSFPEFPVYDKNNEEACIDFERNCLQRAYQREQKQ</sequence>
<keyword evidence="1" id="KW-0175">Coiled coil</keyword>
<evidence type="ECO:0000256" key="1">
    <source>
        <dbReference type="SAM" id="Coils"/>
    </source>
</evidence>
<feature type="region of interest" description="Disordered" evidence="2">
    <location>
        <begin position="285"/>
        <end position="316"/>
    </location>
</feature>
<dbReference type="Proteomes" id="UP000245591">
    <property type="component" value="Unassembled WGS sequence"/>
</dbReference>
<proteinExistence type="predicted"/>
<gene>
    <name evidence="3" type="ORF">BB558_002718</name>
</gene>
<accession>A0A2U1J896</accession>
<feature type="compositionally biased region" description="Polar residues" evidence="2">
    <location>
        <begin position="285"/>
        <end position="308"/>
    </location>
</feature>
<keyword evidence="4" id="KW-1185">Reference proteome</keyword>
<feature type="compositionally biased region" description="Polar residues" evidence="2">
    <location>
        <begin position="475"/>
        <end position="487"/>
    </location>
</feature>
<feature type="region of interest" description="Disordered" evidence="2">
    <location>
        <begin position="1"/>
        <end position="21"/>
    </location>
</feature>
<evidence type="ECO:0000313" key="3">
    <source>
        <dbReference type="EMBL" id="PWA01193.1"/>
    </source>
</evidence>
<evidence type="ECO:0000256" key="2">
    <source>
        <dbReference type="SAM" id="MobiDB-lite"/>
    </source>
</evidence>
<evidence type="ECO:0000313" key="4">
    <source>
        <dbReference type="Proteomes" id="UP000245591"/>
    </source>
</evidence>
<reference evidence="3 4" key="1">
    <citation type="journal article" date="2018" name="MBio">
        <title>Comparative Genomics Reveals the Core Gene Toolbox for the Fungus-Insect Symbiosis.</title>
        <authorList>
            <person name="Wang Y."/>
            <person name="Stata M."/>
            <person name="Wang W."/>
            <person name="Stajich J.E."/>
            <person name="White M.M."/>
            <person name="Moncalvo J.M."/>
        </authorList>
    </citation>
    <scope>NUCLEOTIDE SEQUENCE [LARGE SCALE GENOMIC DNA]</scope>
    <source>
        <strain evidence="3 4">AUS-126-30</strain>
    </source>
</reference>